<dbReference type="PANTHER" id="PTHR43179:SF12">
    <property type="entry name" value="GALACTOFURANOSYLTRANSFERASE GLFT2"/>
    <property type="match status" value="1"/>
</dbReference>
<dbReference type="PANTHER" id="PTHR43179">
    <property type="entry name" value="RHAMNOSYLTRANSFERASE WBBL"/>
    <property type="match status" value="1"/>
</dbReference>
<name>A0A5D9BY23_9SPHN</name>
<comment type="similarity">
    <text evidence="1">Belongs to the glycosyltransferase 2 family.</text>
</comment>
<dbReference type="SUPFAM" id="SSF53448">
    <property type="entry name" value="Nucleotide-diphospho-sugar transferases"/>
    <property type="match status" value="1"/>
</dbReference>
<evidence type="ECO:0000256" key="2">
    <source>
        <dbReference type="ARBA" id="ARBA00022676"/>
    </source>
</evidence>
<dbReference type="InterPro" id="IPR001173">
    <property type="entry name" value="Glyco_trans_2-like"/>
</dbReference>
<evidence type="ECO:0000259" key="4">
    <source>
        <dbReference type="Pfam" id="PF00535"/>
    </source>
</evidence>
<keyword evidence="2" id="KW-0328">Glycosyltransferase</keyword>
<dbReference type="EMBL" id="VTOU01000007">
    <property type="protein sequence ID" value="TZG24173.1"/>
    <property type="molecule type" value="Genomic_DNA"/>
</dbReference>
<dbReference type="Pfam" id="PF00535">
    <property type="entry name" value="Glycos_transf_2"/>
    <property type="match status" value="1"/>
</dbReference>
<dbReference type="Proteomes" id="UP000322077">
    <property type="component" value="Unassembled WGS sequence"/>
</dbReference>
<keyword evidence="6" id="KW-1185">Reference proteome</keyword>
<gene>
    <name evidence="5" type="ORF">FYJ91_20300</name>
</gene>
<accession>A0A5D9BY23</accession>
<evidence type="ECO:0000313" key="5">
    <source>
        <dbReference type="EMBL" id="TZG24173.1"/>
    </source>
</evidence>
<reference evidence="5 6" key="1">
    <citation type="submission" date="2019-08" db="EMBL/GenBank/DDBJ databases">
        <authorList>
            <person name="Wang G."/>
            <person name="Xu Z."/>
        </authorList>
    </citation>
    <scope>NUCLEOTIDE SEQUENCE [LARGE SCALE GENOMIC DNA]</scope>
    <source>
        <strain evidence="5 6">ZX</strain>
    </source>
</reference>
<evidence type="ECO:0000313" key="6">
    <source>
        <dbReference type="Proteomes" id="UP000322077"/>
    </source>
</evidence>
<protein>
    <submittedName>
        <fullName evidence="5">Glycosyltransferase family 2 protein</fullName>
    </submittedName>
</protein>
<sequence length="307" mass="34603">MSNAVDIVTVLFNSGDVLDRFVASLVGQQGVQWRLIAVDNASSDGCADRLEALGDPRIVVLRNATNTGFARATNRGLRHALSLGSEFMMLLNNDTAFEPEFLKDLLDARDHHQADVIAPRILYLRDPDHAWYAGGHFNNDWIFKSIHEEADSPDEPDHRIVDFASGCCLGITRAVTDTIDLLDERFFVYWEDTDFCMRLKMEAIPIHYVRGITLLHDSSALTGGPNSQTFIRLFYRGYMQLLMKYFGMVYAGRAALRLIAKHHAHRDNRGRRALPTMAGALVRGYLIALIAPRLPARKFLAAWRRTA</sequence>
<evidence type="ECO:0000256" key="3">
    <source>
        <dbReference type="ARBA" id="ARBA00022679"/>
    </source>
</evidence>
<dbReference type="AlphaFoldDB" id="A0A5D9BY23"/>
<comment type="caution">
    <text evidence="5">The sequence shown here is derived from an EMBL/GenBank/DDBJ whole genome shotgun (WGS) entry which is preliminary data.</text>
</comment>
<proteinExistence type="inferred from homology"/>
<dbReference type="CDD" id="cd04186">
    <property type="entry name" value="GT_2_like_c"/>
    <property type="match status" value="1"/>
</dbReference>
<dbReference type="Gene3D" id="3.90.550.10">
    <property type="entry name" value="Spore Coat Polysaccharide Biosynthesis Protein SpsA, Chain A"/>
    <property type="match status" value="1"/>
</dbReference>
<evidence type="ECO:0000256" key="1">
    <source>
        <dbReference type="ARBA" id="ARBA00006739"/>
    </source>
</evidence>
<organism evidence="5 6">
    <name type="scientific">Sphingomonas montanisoli</name>
    <dbReference type="NCBI Taxonomy" id="2606412"/>
    <lineage>
        <taxon>Bacteria</taxon>
        <taxon>Pseudomonadati</taxon>
        <taxon>Pseudomonadota</taxon>
        <taxon>Alphaproteobacteria</taxon>
        <taxon>Sphingomonadales</taxon>
        <taxon>Sphingomonadaceae</taxon>
        <taxon>Sphingomonas</taxon>
    </lineage>
</organism>
<dbReference type="InterPro" id="IPR029044">
    <property type="entry name" value="Nucleotide-diphossugar_trans"/>
</dbReference>
<keyword evidence="3 5" id="KW-0808">Transferase</keyword>
<dbReference type="GO" id="GO:0016757">
    <property type="term" value="F:glycosyltransferase activity"/>
    <property type="evidence" value="ECO:0007669"/>
    <property type="project" value="UniProtKB-KW"/>
</dbReference>
<dbReference type="RefSeq" id="WP_149524147.1">
    <property type="nucleotide sequence ID" value="NZ_VTOU01000007.1"/>
</dbReference>
<feature type="domain" description="Glycosyltransferase 2-like" evidence="4">
    <location>
        <begin position="7"/>
        <end position="167"/>
    </location>
</feature>